<evidence type="ECO:0000313" key="5">
    <source>
        <dbReference type="Proteomes" id="UP000277871"/>
    </source>
</evidence>
<feature type="transmembrane region" description="Helical" evidence="2">
    <location>
        <begin position="492"/>
        <end position="515"/>
    </location>
</feature>
<dbReference type="AlphaFoldDB" id="A0A3L9L697"/>
<evidence type="ECO:0000313" key="4">
    <source>
        <dbReference type="EMBL" id="RLY94330.1"/>
    </source>
</evidence>
<evidence type="ECO:0000256" key="2">
    <source>
        <dbReference type="SAM" id="Phobius"/>
    </source>
</evidence>
<feature type="domain" description="TRAP C4-dicarboxylate transport system permease DctM subunit" evidence="3">
    <location>
        <begin position="200"/>
        <end position="634"/>
    </location>
</feature>
<gene>
    <name evidence="4" type="ORF">EAE32_03800</name>
</gene>
<keyword evidence="2" id="KW-0812">Transmembrane</keyword>
<feature type="transmembrane region" description="Helical" evidence="2">
    <location>
        <begin position="426"/>
        <end position="446"/>
    </location>
</feature>
<sequence length="729" mass="75554">MSTPYQPADAAGPADTAAPAGTVGPATAPGPAIDPRTGALITATHPHGAGAGSSAAAALSGDDDAARPTMPSDVSLHDASPRLTPFWRTTLIVLTVVGILLTMNQVFFWNVGGVTVPTNSFLYLLIAVFVPIVFIVTPVRKHLPAEEAAPVRRGVPWYDVVLILAVIGTSVYFAVHGIEIQEYGWQFMAPTLATVLSFVFWALILETLRRAAGPVVLVIAFIFSVYPLFAGVIPLSFLQGISYDLPTLATVHTMGVDSVLGLPLQTAGTILVGFLLFGVVLQHTGGADFFHELSMAVFGRYRGGSAKVAVASSAAMGMMSGSAVSNVLTTGPMTIPAMKRSGFSARVAGAVEATASSGGSITPPIMGTAAFLMVSFVGVPYTTILVAATIPAILYYLGIFLQIDGYAAQRGLRGTPRNLLPRARHALVQGWPYLGALAVLTVLLFTTDSEAQVPYWVVAILLLIALVKPSVAFGPRQWVDMGVDVGKTLAQIVGIIAGVGLILGGLTATGVALSLSRDLVALVGDNVVLILIAGAVVCFVLGMGLTISAAYVFLAIVMVPAVTALGVDPIAAHLFVIYWASVSYITPPVGLAAFAAAGISKATPMATCFSAMKLGAVKYVVPFGFALNPALVAQGEPLHIVLAFLSSLVAVYAIAAAMGGWLTFVERQLPVYLRVVLAVGGFMMFLPGAVVTLVGLALVVAAAVVARAGKPRDVVDPETGEITRVARQA</sequence>
<feature type="transmembrane region" description="Helical" evidence="2">
    <location>
        <begin position="453"/>
        <end position="472"/>
    </location>
</feature>
<feature type="transmembrane region" description="Helical" evidence="2">
    <location>
        <begin position="370"/>
        <end position="397"/>
    </location>
</feature>
<dbReference type="PANTHER" id="PTHR43849">
    <property type="entry name" value="BLL3936 PROTEIN"/>
    <property type="match status" value="1"/>
</dbReference>
<feature type="transmembrane region" description="Helical" evidence="2">
    <location>
        <begin position="184"/>
        <end position="204"/>
    </location>
</feature>
<dbReference type="EMBL" id="RDEX01000001">
    <property type="protein sequence ID" value="RLY94330.1"/>
    <property type="molecule type" value="Genomic_DNA"/>
</dbReference>
<dbReference type="Pfam" id="PF06808">
    <property type="entry name" value="DctM"/>
    <property type="match status" value="1"/>
</dbReference>
<reference evidence="4 5" key="1">
    <citation type="submission" date="2018-10" db="EMBL/GenBank/DDBJ databases">
        <title>Kocuria tytonicola, new bacteria from the preen glands of American barn owls (Tyto furcata).</title>
        <authorList>
            <person name="Braun M.S."/>
            <person name="Wang E."/>
            <person name="Zimmermann S."/>
            <person name="Boutin S."/>
            <person name="Wagner H."/>
            <person name="Wink M."/>
        </authorList>
    </citation>
    <scope>NUCLEOTIDE SEQUENCE [LARGE SCALE GENOMIC DNA]</scope>
    <source>
        <strain evidence="4 5">473</strain>
    </source>
</reference>
<dbReference type="NCBIfam" id="TIGR02123">
    <property type="entry name" value="TRAP_fused"/>
    <property type="match status" value="1"/>
</dbReference>
<feature type="transmembrane region" description="Helical" evidence="2">
    <location>
        <begin position="121"/>
        <end position="139"/>
    </location>
</feature>
<feature type="transmembrane region" description="Helical" evidence="2">
    <location>
        <begin position="611"/>
        <end position="632"/>
    </location>
</feature>
<dbReference type="PANTHER" id="PTHR43849:SF2">
    <property type="entry name" value="BLL3936 PROTEIN"/>
    <property type="match status" value="1"/>
</dbReference>
<organism evidence="4 5">
    <name type="scientific">Kocuria tytonicola</name>
    <dbReference type="NCBI Taxonomy" id="2055946"/>
    <lineage>
        <taxon>Bacteria</taxon>
        <taxon>Bacillati</taxon>
        <taxon>Actinomycetota</taxon>
        <taxon>Actinomycetes</taxon>
        <taxon>Micrococcales</taxon>
        <taxon>Micrococcaceae</taxon>
        <taxon>Kocuria</taxon>
    </lineage>
</organism>
<dbReference type="Proteomes" id="UP000277871">
    <property type="component" value="Unassembled WGS sequence"/>
</dbReference>
<feature type="transmembrane region" description="Helical" evidence="2">
    <location>
        <begin position="160"/>
        <end position="178"/>
    </location>
</feature>
<feature type="transmembrane region" description="Helical" evidence="2">
    <location>
        <begin position="258"/>
        <end position="281"/>
    </location>
</feature>
<feature type="transmembrane region" description="Helical" evidence="2">
    <location>
        <begin position="91"/>
        <end position="109"/>
    </location>
</feature>
<protein>
    <submittedName>
        <fullName evidence="4">TRAP transporter permease</fullName>
    </submittedName>
</protein>
<proteinExistence type="predicted"/>
<keyword evidence="5" id="KW-1185">Reference proteome</keyword>
<feature type="compositionally biased region" description="Low complexity" evidence="1">
    <location>
        <begin position="7"/>
        <end position="31"/>
    </location>
</feature>
<comment type="caution">
    <text evidence="4">The sequence shown here is derived from an EMBL/GenBank/DDBJ whole genome shotgun (WGS) entry which is preliminary data.</text>
</comment>
<feature type="transmembrane region" description="Helical" evidence="2">
    <location>
        <begin position="576"/>
        <end position="599"/>
    </location>
</feature>
<dbReference type="InterPro" id="IPR011853">
    <property type="entry name" value="TRAP_DctM-Dct_fused"/>
</dbReference>
<keyword evidence="2" id="KW-1133">Transmembrane helix</keyword>
<feature type="transmembrane region" description="Helical" evidence="2">
    <location>
        <begin position="671"/>
        <end position="704"/>
    </location>
</feature>
<accession>A0A3L9L697</accession>
<name>A0A3L9L697_9MICC</name>
<feature type="transmembrane region" description="Helical" evidence="2">
    <location>
        <begin position="527"/>
        <end position="556"/>
    </location>
</feature>
<feature type="transmembrane region" description="Helical" evidence="2">
    <location>
        <begin position="216"/>
        <end position="238"/>
    </location>
</feature>
<keyword evidence="2" id="KW-0472">Membrane</keyword>
<dbReference type="RefSeq" id="WP_121864227.1">
    <property type="nucleotide sequence ID" value="NZ_RDEX01000001.1"/>
</dbReference>
<evidence type="ECO:0000259" key="3">
    <source>
        <dbReference type="Pfam" id="PF06808"/>
    </source>
</evidence>
<feature type="region of interest" description="Disordered" evidence="1">
    <location>
        <begin position="1"/>
        <end position="72"/>
    </location>
</feature>
<dbReference type="InterPro" id="IPR010656">
    <property type="entry name" value="DctM"/>
</dbReference>
<evidence type="ECO:0000256" key="1">
    <source>
        <dbReference type="SAM" id="MobiDB-lite"/>
    </source>
</evidence>
<feature type="transmembrane region" description="Helical" evidence="2">
    <location>
        <begin position="638"/>
        <end position="664"/>
    </location>
</feature>